<name>A0AAV4WT64_9ARAC</name>
<evidence type="ECO:0000313" key="3">
    <source>
        <dbReference type="Proteomes" id="UP001054837"/>
    </source>
</evidence>
<organism evidence="2 3">
    <name type="scientific">Caerostris darwini</name>
    <dbReference type="NCBI Taxonomy" id="1538125"/>
    <lineage>
        <taxon>Eukaryota</taxon>
        <taxon>Metazoa</taxon>
        <taxon>Ecdysozoa</taxon>
        <taxon>Arthropoda</taxon>
        <taxon>Chelicerata</taxon>
        <taxon>Arachnida</taxon>
        <taxon>Araneae</taxon>
        <taxon>Araneomorphae</taxon>
        <taxon>Entelegynae</taxon>
        <taxon>Araneoidea</taxon>
        <taxon>Araneidae</taxon>
        <taxon>Caerostris</taxon>
    </lineage>
</organism>
<accession>A0AAV4WT64</accession>
<feature type="compositionally biased region" description="Polar residues" evidence="1">
    <location>
        <begin position="74"/>
        <end position="84"/>
    </location>
</feature>
<dbReference type="EMBL" id="BPLQ01015071">
    <property type="protein sequence ID" value="GIY85697.1"/>
    <property type="molecule type" value="Genomic_DNA"/>
</dbReference>
<sequence>MKQQNLQITSLIYKSVCDQIFFFLILESKFSECNQFLPSMKNFMDDLKAPPSGKATHLSSSRCLRGPAYPQLDPSDTPSLLNNNMEPPRSLGDVLIFIPPRSQLRSFCTRW</sequence>
<proteinExistence type="predicted"/>
<keyword evidence="3" id="KW-1185">Reference proteome</keyword>
<evidence type="ECO:0000313" key="2">
    <source>
        <dbReference type="EMBL" id="GIY85697.1"/>
    </source>
</evidence>
<dbReference type="AlphaFoldDB" id="A0AAV4WT64"/>
<feature type="region of interest" description="Disordered" evidence="1">
    <location>
        <begin position="52"/>
        <end position="84"/>
    </location>
</feature>
<evidence type="ECO:0000256" key="1">
    <source>
        <dbReference type="SAM" id="MobiDB-lite"/>
    </source>
</evidence>
<comment type="caution">
    <text evidence="2">The sequence shown here is derived from an EMBL/GenBank/DDBJ whole genome shotgun (WGS) entry which is preliminary data.</text>
</comment>
<protein>
    <submittedName>
        <fullName evidence="2">Uncharacterized protein</fullName>
    </submittedName>
</protein>
<reference evidence="2 3" key="1">
    <citation type="submission" date="2021-06" db="EMBL/GenBank/DDBJ databases">
        <title>Caerostris darwini draft genome.</title>
        <authorList>
            <person name="Kono N."/>
            <person name="Arakawa K."/>
        </authorList>
    </citation>
    <scope>NUCLEOTIDE SEQUENCE [LARGE SCALE GENOMIC DNA]</scope>
</reference>
<gene>
    <name evidence="2" type="ORF">CDAR_422291</name>
</gene>
<dbReference type="Proteomes" id="UP001054837">
    <property type="component" value="Unassembled WGS sequence"/>
</dbReference>